<dbReference type="EMBL" id="JBFOLJ010000021">
    <property type="protein sequence ID" value="KAL2459630.1"/>
    <property type="molecule type" value="Genomic_DNA"/>
</dbReference>
<evidence type="ECO:0000313" key="3">
    <source>
        <dbReference type="Proteomes" id="UP001604277"/>
    </source>
</evidence>
<accession>A0ABD1P6X3</accession>
<gene>
    <name evidence="2" type="ORF">Fot_54374</name>
</gene>
<proteinExistence type="predicted"/>
<keyword evidence="3" id="KW-1185">Reference proteome</keyword>
<organism evidence="2 3">
    <name type="scientific">Forsythia ovata</name>
    <dbReference type="NCBI Taxonomy" id="205694"/>
    <lineage>
        <taxon>Eukaryota</taxon>
        <taxon>Viridiplantae</taxon>
        <taxon>Streptophyta</taxon>
        <taxon>Embryophyta</taxon>
        <taxon>Tracheophyta</taxon>
        <taxon>Spermatophyta</taxon>
        <taxon>Magnoliopsida</taxon>
        <taxon>eudicotyledons</taxon>
        <taxon>Gunneridae</taxon>
        <taxon>Pentapetalae</taxon>
        <taxon>asterids</taxon>
        <taxon>lamiids</taxon>
        <taxon>Lamiales</taxon>
        <taxon>Oleaceae</taxon>
        <taxon>Forsythieae</taxon>
        <taxon>Forsythia</taxon>
    </lineage>
</organism>
<feature type="region of interest" description="Disordered" evidence="1">
    <location>
        <begin position="71"/>
        <end position="95"/>
    </location>
</feature>
<sequence>MILWLPHKVVAEDANGSLKFKEGGCSFYLFDHDIYADGRIYVQWIDGVLFHVEENKVALPKPTTFAKVVRNPRREKTKNEEFRDEDEELGAEEKTKNSLDCHWFLNRALIKVIWHPLRCFVARAWKKA</sequence>
<evidence type="ECO:0000256" key="1">
    <source>
        <dbReference type="SAM" id="MobiDB-lite"/>
    </source>
</evidence>
<dbReference type="InterPro" id="IPR044654">
    <property type="entry name" value="FLA15/16/17/18"/>
</dbReference>
<reference evidence="3" key="1">
    <citation type="submission" date="2024-07" db="EMBL/GenBank/DDBJ databases">
        <title>Two chromosome-level genome assemblies of Korean endemic species Abeliophyllum distichum and Forsythia ovata (Oleaceae).</title>
        <authorList>
            <person name="Jang H."/>
        </authorList>
    </citation>
    <scope>NUCLEOTIDE SEQUENCE [LARGE SCALE GENOMIC DNA]</scope>
</reference>
<dbReference type="PANTHER" id="PTHR32499">
    <property type="entry name" value="FASCICLIN-LIKE ARABINOGALACTAN PROTEIN 16"/>
    <property type="match status" value="1"/>
</dbReference>
<evidence type="ECO:0000313" key="2">
    <source>
        <dbReference type="EMBL" id="KAL2459630.1"/>
    </source>
</evidence>
<protein>
    <submittedName>
        <fullName evidence="2">Fasciclin</fullName>
    </submittedName>
</protein>
<feature type="compositionally biased region" description="Basic and acidic residues" evidence="1">
    <location>
        <begin position="72"/>
        <end position="81"/>
    </location>
</feature>
<comment type="caution">
    <text evidence="2">The sequence shown here is derived from an EMBL/GenBank/DDBJ whole genome shotgun (WGS) entry which is preliminary data.</text>
</comment>
<dbReference type="PANTHER" id="PTHR32499:SF3">
    <property type="entry name" value="FASCICLIN-LIKE ARABINOGALACTAN PROTEIN 16"/>
    <property type="match status" value="1"/>
</dbReference>
<name>A0ABD1P6X3_9LAMI</name>
<dbReference type="Proteomes" id="UP001604277">
    <property type="component" value="Unassembled WGS sequence"/>
</dbReference>
<dbReference type="AlphaFoldDB" id="A0ABD1P6X3"/>